<dbReference type="Gene3D" id="3.30.200.20">
    <property type="entry name" value="Phosphorylase Kinase, domain 1"/>
    <property type="match status" value="1"/>
</dbReference>
<dbReference type="InterPro" id="IPR018934">
    <property type="entry name" value="RIO_dom"/>
</dbReference>
<feature type="region of interest" description="Disordered" evidence="21">
    <location>
        <begin position="524"/>
        <end position="544"/>
    </location>
</feature>
<dbReference type="AlphaFoldDB" id="A0ABD3MBG2"/>
<evidence type="ECO:0000256" key="12">
    <source>
        <dbReference type="ARBA" id="ARBA00022777"/>
    </source>
</evidence>
<dbReference type="SUPFAM" id="SSF56112">
    <property type="entry name" value="Protein kinase-like (PK-like)"/>
    <property type="match status" value="1"/>
</dbReference>
<evidence type="ECO:0000256" key="7">
    <source>
        <dbReference type="ARBA" id="ARBA00022517"/>
    </source>
</evidence>
<dbReference type="GO" id="GO:0004674">
    <property type="term" value="F:protein serine/threonine kinase activity"/>
    <property type="evidence" value="ECO:0007669"/>
    <property type="project" value="UniProtKB-KW"/>
</dbReference>
<evidence type="ECO:0000256" key="2">
    <source>
        <dbReference type="ARBA" id="ARBA00004496"/>
    </source>
</evidence>
<evidence type="ECO:0000256" key="13">
    <source>
        <dbReference type="ARBA" id="ARBA00022801"/>
    </source>
</evidence>
<feature type="domain" description="RIO kinase" evidence="22">
    <location>
        <begin position="151"/>
        <end position="423"/>
    </location>
</feature>
<comment type="cofactor">
    <cofactor evidence="1 20">
        <name>Mg(2+)</name>
        <dbReference type="ChEBI" id="CHEBI:18420"/>
    </cofactor>
</comment>
<evidence type="ECO:0000256" key="15">
    <source>
        <dbReference type="ARBA" id="ARBA00022842"/>
    </source>
</evidence>
<dbReference type="InterPro" id="IPR017407">
    <property type="entry name" value="Ser/Thr_kinase_Rio1"/>
</dbReference>
<sequence>MTSEVITKGQFDDASVDGQGHDDDETSPQHADDDDFVKAMREKMMMMMQPTTDDRRGCWIDDDPARDDDANDFDDDDECDEDFYCDLAEDDDDLLHSSSKGCLSSGKSSSNHHHLEGLGSARINLHSSHKVSTSVTQMQHLESTKRKSHTGRDDRATSEQCLDPRTRLILFRMLSNGFLELIDGCLSTGKEANVYYARAGKATASAAPVGAGSASGGVVHNNRNIATFAPLLAPHITEYAIKIYKTSILVFKDREKYVSGEHRWRKGYCKSNPRKMVKVWAEKEMRNYRRIHCAGIPCPAPVLLKGHVLIMEFLGNGSGWPSPRIRDAGLGEKRLREAYVQTILIMRHMYQRCKLVHGDLSEYNLLWHNNMVYVIDVSQSVETDHPSALDFLRKDASNVNDFYRKAGNLNVMTTRQLFEFVTSSCIEDTSEAEADAMDDIMNRVDVEAMILEGSTEDERRAMTQHESTEEAVFMSQFLPRSLNQVADYDVGKIEEGDVEETYAHAVAALTGNAAVIAAAVAASKRNDARDSKSSRVTFSAPNDEDDAFVADDEVNCIDPAKRCSSDEGMLSDDEDGSFHDERRSEGEIDESDDADERQYFKVAMNPEEAAAAKEAIRAMRKENKKAVRESQSEKRKIKIKKKDKQRAVNKTKGSKKKK</sequence>
<dbReference type="Gene3D" id="1.10.510.10">
    <property type="entry name" value="Transferase(Phosphotransferase) domain 1"/>
    <property type="match status" value="1"/>
</dbReference>
<dbReference type="GO" id="GO:0046872">
    <property type="term" value="F:metal ion binding"/>
    <property type="evidence" value="ECO:0007669"/>
    <property type="project" value="UniProtKB-KW"/>
</dbReference>
<dbReference type="Proteomes" id="UP001530315">
    <property type="component" value="Unassembled WGS sequence"/>
</dbReference>
<keyword evidence="15" id="KW-0460">Magnesium</keyword>
<feature type="binding site" evidence="19">
    <location>
        <position position="242"/>
    </location>
    <ligand>
        <name>ATP</name>
        <dbReference type="ChEBI" id="CHEBI:30616"/>
    </ligand>
</feature>
<feature type="compositionally biased region" description="Basic and acidic residues" evidence="21">
    <location>
        <begin position="142"/>
        <end position="158"/>
    </location>
</feature>
<dbReference type="GO" id="GO:0016787">
    <property type="term" value="F:hydrolase activity"/>
    <property type="evidence" value="ECO:0007669"/>
    <property type="project" value="UniProtKB-KW"/>
</dbReference>
<feature type="binding site" evidence="19">
    <location>
        <position position="314"/>
    </location>
    <ligand>
        <name>ATP</name>
        <dbReference type="ChEBI" id="CHEBI:30616"/>
    </ligand>
</feature>
<evidence type="ECO:0000256" key="8">
    <source>
        <dbReference type="ARBA" id="ARBA00022527"/>
    </source>
</evidence>
<keyword evidence="7" id="KW-0690">Ribosome biogenesis</keyword>
<keyword evidence="9" id="KW-0808">Transferase</keyword>
<keyword evidence="24" id="KW-1185">Reference proteome</keyword>
<feature type="binding site" evidence="20">
    <location>
        <position position="376"/>
    </location>
    <ligand>
        <name>Mg(2+)</name>
        <dbReference type="ChEBI" id="CHEBI:18420"/>
    </ligand>
</feature>
<gene>
    <name evidence="23" type="ORF">ACHAW5_004999</name>
</gene>
<evidence type="ECO:0000256" key="6">
    <source>
        <dbReference type="ARBA" id="ARBA00022490"/>
    </source>
</evidence>
<feature type="compositionally biased region" description="Basic and acidic residues" evidence="21">
    <location>
        <begin position="524"/>
        <end position="533"/>
    </location>
</feature>
<dbReference type="InterPro" id="IPR000687">
    <property type="entry name" value="RIO_kinase"/>
</dbReference>
<evidence type="ECO:0000313" key="24">
    <source>
        <dbReference type="Proteomes" id="UP001530315"/>
    </source>
</evidence>
<evidence type="ECO:0000256" key="1">
    <source>
        <dbReference type="ARBA" id="ARBA00001946"/>
    </source>
</evidence>
<keyword evidence="13" id="KW-0378">Hydrolase</keyword>
<evidence type="ECO:0000256" key="5">
    <source>
        <dbReference type="ARBA" id="ARBA00016038"/>
    </source>
</evidence>
<dbReference type="Pfam" id="PF01163">
    <property type="entry name" value="RIO1"/>
    <property type="match status" value="1"/>
</dbReference>
<keyword evidence="11 19" id="KW-0547">Nucleotide-binding</keyword>
<evidence type="ECO:0000256" key="9">
    <source>
        <dbReference type="ARBA" id="ARBA00022679"/>
    </source>
</evidence>
<accession>A0ABD3MBG2</accession>
<feature type="active site" description="Proton acceptor" evidence="18">
    <location>
        <position position="359"/>
    </location>
</feature>
<dbReference type="InterPro" id="IPR018935">
    <property type="entry name" value="RIO_kinase_CS"/>
</dbReference>
<dbReference type="InterPro" id="IPR011009">
    <property type="entry name" value="Kinase-like_dom_sf"/>
</dbReference>
<dbReference type="PANTHER" id="PTHR45723">
    <property type="entry name" value="SERINE/THREONINE-PROTEIN KINASE RIO1"/>
    <property type="match status" value="1"/>
</dbReference>
<feature type="region of interest" description="Disordered" evidence="21">
    <location>
        <begin position="1"/>
        <end position="35"/>
    </location>
</feature>
<name>A0ABD3MBG2_9STRA</name>
<dbReference type="EMBL" id="JALLAZ020001853">
    <property type="protein sequence ID" value="KAL3761386.1"/>
    <property type="molecule type" value="Genomic_DNA"/>
</dbReference>
<reference evidence="23 24" key="1">
    <citation type="submission" date="2024-10" db="EMBL/GenBank/DDBJ databases">
        <title>Updated reference genomes for cyclostephanoid diatoms.</title>
        <authorList>
            <person name="Roberts W.R."/>
            <person name="Alverson A.J."/>
        </authorList>
    </citation>
    <scope>NUCLEOTIDE SEQUENCE [LARGE SCALE GENOMIC DNA]</scope>
    <source>
        <strain evidence="23 24">AJA276-08</strain>
    </source>
</reference>
<evidence type="ECO:0000256" key="4">
    <source>
        <dbReference type="ARBA" id="ARBA00012513"/>
    </source>
</evidence>
<feature type="compositionally biased region" description="Basic and acidic residues" evidence="21">
    <location>
        <begin position="619"/>
        <end position="634"/>
    </location>
</feature>
<feature type="region of interest" description="Disordered" evidence="21">
    <location>
        <begin position="129"/>
        <end position="158"/>
    </location>
</feature>
<feature type="region of interest" description="Disordered" evidence="21">
    <location>
        <begin position="619"/>
        <end position="658"/>
    </location>
</feature>
<dbReference type="InterPro" id="IPR051272">
    <property type="entry name" value="RIO-type_Ser/Thr_kinase"/>
</dbReference>
<evidence type="ECO:0000256" key="11">
    <source>
        <dbReference type="ARBA" id="ARBA00022741"/>
    </source>
</evidence>
<dbReference type="CDD" id="cd05147">
    <property type="entry name" value="RIO1_euk"/>
    <property type="match status" value="1"/>
</dbReference>
<comment type="catalytic activity">
    <reaction evidence="17">
        <text>L-seryl-[protein] + ATP = O-phospho-L-seryl-[protein] + ADP + H(+)</text>
        <dbReference type="Rhea" id="RHEA:17989"/>
        <dbReference type="Rhea" id="RHEA-COMP:9863"/>
        <dbReference type="Rhea" id="RHEA-COMP:11604"/>
        <dbReference type="ChEBI" id="CHEBI:15378"/>
        <dbReference type="ChEBI" id="CHEBI:29999"/>
        <dbReference type="ChEBI" id="CHEBI:30616"/>
        <dbReference type="ChEBI" id="CHEBI:83421"/>
        <dbReference type="ChEBI" id="CHEBI:456216"/>
        <dbReference type="EC" id="2.7.11.1"/>
    </reaction>
</comment>
<keyword evidence="8" id="KW-0723">Serine/threonine-protein kinase</keyword>
<comment type="catalytic activity">
    <reaction evidence="16">
        <text>L-threonyl-[protein] + ATP = O-phospho-L-threonyl-[protein] + ADP + H(+)</text>
        <dbReference type="Rhea" id="RHEA:46608"/>
        <dbReference type="Rhea" id="RHEA-COMP:11060"/>
        <dbReference type="Rhea" id="RHEA-COMP:11605"/>
        <dbReference type="ChEBI" id="CHEBI:15378"/>
        <dbReference type="ChEBI" id="CHEBI:30013"/>
        <dbReference type="ChEBI" id="CHEBI:30616"/>
        <dbReference type="ChEBI" id="CHEBI:61977"/>
        <dbReference type="ChEBI" id="CHEBI:456216"/>
        <dbReference type="EC" id="2.7.11.1"/>
    </reaction>
</comment>
<evidence type="ECO:0000256" key="10">
    <source>
        <dbReference type="ARBA" id="ARBA00022723"/>
    </source>
</evidence>
<feature type="compositionally biased region" description="Basic residues" evidence="21">
    <location>
        <begin position="635"/>
        <end position="658"/>
    </location>
</feature>
<protein>
    <recommendedName>
        <fullName evidence="5">Serine/threonine-protein kinase RIO1</fullName>
        <ecNumber evidence="4">2.7.11.1</ecNumber>
    </recommendedName>
</protein>
<evidence type="ECO:0000256" key="20">
    <source>
        <dbReference type="PIRSR" id="PIRSR038147-3"/>
    </source>
</evidence>
<organism evidence="23 24">
    <name type="scientific">Stephanodiscus triporus</name>
    <dbReference type="NCBI Taxonomy" id="2934178"/>
    <lineage>
        <taxon>Eukaryota</taxon>
        <taxon>Sar</taxon>
        <taxon>Stramenopiles</taxon>
        <taxon>Ochrophyta</taxon>
        <taxon>Bacillariophyta</taxon>
        <taxon>Coscinodiscophyceae</taxon>
        <taxon>Thalassiosirophycidae</taxon>
        <taxon>Stephanodiscales</taxon>
        <taxon>Stephanodiscaceae</taxon>
        <taxon>Stephanodiscus</taxon>
    </lineage>
</organism>
<dbReference type="GO" id="GO:0042254">
    <property type="term" value="P:ribosome biogenesis"/>
    <property type="evidence" value="ECO:0007669"/>
    <property type="project" value="UniProtKB-KW"/>
</dbReference>
<dbReference type="PIRSF" id="PIRSF038147">
    <property type="entry name" value="Ser/Thr_PK_RIO1"/>
    <property type="match status" value="1"/>
</dbReference>
<keyword evidence="14 19" id="KW-0067">ATP-binding</keyword>
<evidence type="ECO:0000256" key="16">
    <source>
        <dbReference type="ARBA" id="ARBA00047899"/>
    </source>
</evidence>
<evidence type="ECO:0000259" key="22">
    <source>
        <dbReference type="SMART" id="SM00090"/>
    </source>
</evidence>
<feature type="region of interest" description="Disordered" evidence="21">
    <location>
        <begin position="560"/>
        <end position="595"/>
    </location>
</feature>
<feature type="binding site" evidence="20">
    <location>
        <position position="364"/>
    </location>
    <ligand>
        <name>Mg(2+)</name>
        <dbReference type="ChEBI" id="CHEBI:18420"/>
    </ligand>
</feature>
<feature type="compositionally biased region" description="Basic and acidic residues" evidence="21">
    <location>
        <begin position="576"/>
        <end position="586"/>
    </location>
</feature>
<comment type="similarity">
    <text evidence="3">Belongs to the protein kinase superfamily. RIO-type Ser/Thr kinase family.</text>
</comment>
<evidence type="ECO:0000256" key="3">
    <source>
        <dbReference type="ARBA" id="ARBA00009196"/>
    </source>
</evidence>
<feature type="active site" description="4-aspartylphosphate intermediate" evidence="18">
    <location>
        <position position="376"/>
    </location>
</feature>
<evidence type="ECO:0000256" key="17">
    <source>
        <dbReference type="ARBA" id="ARBA00048679"/>
    </source>
</evidence>
<evidence type="ECO:0000313" key="23">
    <source>
        <dbReference type="EMBL" id="KAL3761386.1"/>
    </source>
</evidence>
<dbReference type="GO" id="GO:0005524">
    <property type="term" value="F:ATP binding"/>
    <property type="evidence" value="ECO:0007669"/>
    <property type="project" value="UniProtKB-KW"/>
</dbReference>
<dbReference type="SMART" id="SM00090">
    <property type="entry name" value="RIO"/>
    <property type="match status" value="1"/>
</dbReference>
<dbReference type="GO" id="GO:0005737">
    <property type="term" value="C:cytoplasm"/>
    <property type="evidence" value="ECO:0007669"/>
    <property type="project" value="UniProtKB-SubCell"/>
</dbReference>
<evidence type="ECO:0000256" key="14">
    <source>
        <dbReference type="ARBA" id="ARBA00022840"/>
    </source>
</evidence>
<dbReference type="PROSITE" id="PS01245">
    <property type="entry name" value="RIO1"/>
    <property type="match status" value="1"/>
</dbReference>
<dbReference type="EC" id="2.7.11.1" evidence="4"/>
<evidence type="ECO:0000256" key="19">
    <source>
        <dbReference type="PIRSR" id="PIRSR038147-2"/>
    </source>
</evidence>
<evidence type="ECO:0000256" key="18">
    <source>
        <dbReference type="PIRSR" id="PIRSR038147-1"/>
    </source>
</evidence>
<comment type="caution">
    <text evidence="23">The sequence shown here is derived from an EMBL/GenBank/DDBJ whole genome shotgun (WGS) entry which is preliminary data.</text>
</comment>
<comment type="subcellular location">
    <subcellularLocation>
        <location evidence="2">Cytoplasm</location>
    </subcellularLocation>
</comment>
<keyword evidence="6" id="KW-0963">Cytoplasm</keyword>
<keyword evidence="12" id="KW-0418">Kinase</keyword>
<feature type="compositionally biased region" description="Polar residues" evidence="21">
    <location>
        <begin position="130"/>
        <end position="141"/>
    </location>
</feature>
<evidence type="ECO:0000256" key="21">
    <source>
        <dbReference type="SAM" id="MobiDB-lite"/>
    </source>
</evidence>
<proteinExistence type="inferred from homology"/>
<keyword evidence="10" id="KW-0479">Metal-binding</keyword>